<comment type="similarity">
    <text evidence="2">Belongs to the UPF0291 family.</text>
</comment>
<dbReference type="Gene3D" id="1.10.287.540">
    <property type="entry name" value="Helix hairpin bin"/>
    <property type="match status" value="1"/>
</dbReference>
<accession>A0A4R4FFB4</accession>
<proteinExistence type="inferred from homology"/>
<dbReference type="SUPFAM" id="SSF158221">
    <property type="entry name" value="YnzC-like"/>
    <property type="match status" value="1"/>
</dbReference>
<dbReference type="PANTHER" id="PTHR37300:SF1">
    <property type="entry name" value="UPF0291 PROTEIN YNZC"/>
    <property type="match status" value="1"/>
</dbReference>
<dbReference type="AlphaFoldDB" id="A0A4R4FFB4"/>
<dbReference type="PANTHER" id="PTHR37300">
    <property type="entry name" value="UPF0291 PROTEIN CBO2609/CLC_2481"/>
    <property type="match status" value="1"/>
</dbReference>
<evidence type="ECO:0000313" key="3">
    <source>
        <dbReference type="EMBL" id="TDA22265.1"/>
    </source>
</evidence>
<keyword evidence="4" id="KW-1185">Reference proteome</keyword>
<dbReference type="GO" id="GO:0005737">
    <property type="term" value="C:cytoplasm"/>
    <property type="evidence" value="ECO:0007669"/>
    <property type="project" value="UniProtKB-SubCell"/>
</dbReference>
<evidence type="ECO:0000256" key="2">
    <source>
        <dbReference type="HAMAP-Rule" id="MF_01103"/>
    </source>
</evidence>
<dbReference type="Proteomes" id="UP000295710">
    <property type="component" value="Unassembled WGS sequence"/>
</dbReference>
<dbReference type="RefSeq" id="WP_132276209.1">
    <property type="nucleotide sequence ID" value="NZ_JAOBST010000016.1"/>
</dbReference>
<dbReference type="InterPro" id="IPR009242">
    <property type="entry name" value="DUF896"/>
</dbReference>
<dbReference type="HAMAP" id="MF_01103">
    <property type="entry name" value="UPF0291"/>
    <property type="match status" value="1"/>
</dbReference>
<organism evidence="3 4">
    <name type="scientific">Extibacter muris</name>
    <dbReference type="NCBI Taxonomy" id="1796622"/>
    <lineage>
        <taxon>Bacteria</taxon>
        <taxon>Bacillati</taxon>
        <taxon>Bacillota</taxon>
        <taxon>Clostridia</taxon>
        <taxon>Lachnospirales</taxon>
        <taxon>Lachnospiraceae</taxon>
        <taxon>Extibacter</taxon>
    </lineage>
</organism>
<name>A0A4R4FFB4_9FIRM</name>
<dbReference type="Pfam" id="PF05979">
    <property type="entry name" value="DUF896"/>
    <property type="match status" value="1"/>
</dbReference>
<evidence type="ECO:0000313" key="4">
    <source>
        <dbReference type="Proteomes" id="UP000295710"/>
    </source>
</evidence>
<keyword evidence="1 2" id="KW-0963">Cytoplasm</keyword>
<reference evidence="3 4" key="1">
    <citation type="journal article" date="2016" name="Nat. Microbiol.">
        <title>The Mouse Intestinal Bacterial Collection (miBC) provides host-specific insight into cultured diversity and functional potential of the gut microbiota.</title>
        <authorList>
            <person name="Lagkouvardos I."/>
            <person name="Pukall R."/>
            <person name="Abt B."/>
            <person name="Foesel B.U."/>
            <person name="Meier-Kolthoff J.P."/>
            <person name="Kumar N."/>
            <person name="Bresciani A."/>
            <person name="Martinez I."/>
            <person name="Just S."/>
            <person name="Ziegler C."/>
            <person name="Brugiroux S."/>
            <person name="Garzetti D."/>
            <person name="Wenning M."/>
            <person name="Bui T.P."/>
            <person name="Wang J."/>
            <person name="Hugenholtz F."/>
            <person name="Plugge C.M."/>
            <person name="Peterson D.A."/>
            <person name="Hornef M.W."/>
            <person name="Baines J.F."/>
            <person name="Smidt H."/>
            <person name="Walter J."/>
            <person name="Kristiansen K."/>
            <person name="Nielsen H.B."/>
            <person name="Haller D."/>
            <person name="Overmann J."/>
            <person name="Stecher B."/>
            <person name="Clavel T."/>
        </authorList>
    </citation>
    <scope>NUCLEOTIDE SEQUENCE [LARGE SCALE GENOMIC DNA]</scope>
    <source>
        <strain evidence="3 4">DSM 28560</strain>
    </source>
</reference>
<dbReference type="EMBL" id="SMMX01000004">
    <property type="protein sequence ID" value="TDA22265.1"/>
    <property type="molecule type" value="Genomic_DNA"/>
</dbReference>
<sequence length="78" mass="8867">MDDKKIARINELYHKSKAEGLTAAERKEQQVLRREYVDAFKRNLRSQLNQISIEEADGTITDLGEKFGGKRGNQTGNS</sequence>
<comment type="subcellular location">
    <subcellularLocation>
        <location evidence="2">Cytoplasm</location>
    </subcellularLocation>
</comment>
<protein>
    <recommendedName>
        <fullName evidence="2">UPF0291 protein E1963_05725</fullName>
    </recommendedName>
</protein>
<comment type="caution">
    <text evidence="3">The sequence shown here is derived from an EMBL/GenBank/DDBJ whole genome shotgun (WGS) entry which is preliminary data.</text>
</comment>
<gene>
    <name evidence="3" type="ORF">E1963_05725</name>
</gene>
<evidence type="ECO:0000256" key="1">
    <source>
        <dbReference type="ARBA" id="ARBA00022490"/>
    </source>
</evidence>